<dbReference type="GO" id="GO:0008270">
    <property type="term" value="F:zinc ion binding"/>
    <property type="evidence" value="ECO:0007669"/>
    <property type="project" value="UniProtKB-KW"/>
</dbReference>
<keyword evidence="7" id="KW-0833">Ubl conjugation pathway</keyword>
<protein>
    <recommendedName>
        <fullName evidence="12">SP-RING-type domain-containing protein</fullName>
    </recommendedName>
</protein>
<proteinExistence type="inferred from homology"/>
<keyword evidence="6 10" id="KW-0863">Zinc-finger</keyword>
<evidence type="ECO:0000256" key="9">
    <source>
        <dbReference type="ARBA" id="ARBA00023242"/>
    </source>
</evidence>
<evidence type="ECO:0000256" key="2">
    <source>
        <dbReference type="ARBA" id="ARBA00004718"/>
    </source>
</evidence>
<dbReference type="OrthoDB" id="26899at2759"/>
<dbReference type="UniPathway" id="UPA00886"/>
<evidence type="ECO:0000256" key="8">
    <source>
        <dbReference type="ARBA" id="ARBA00022833"/>
    </source>
</evidence>
<comment type="subcellular location">
    <subcellularLocation>
        <location evidence="1">Nucleus</location>
    </subcellularLocation>
</comment>
<dbReference type="SUPFAM" id="SSF57850">
    <property type="entry name" value="RING/U-box"/>
    <property type="match status" value="1"/>
</dbReference>
<dbReference type="PROSITE" id="PS51044">
    <property type="entry name" value="ZF_SP_RING"/>
    <property type="match status" value="1"/>
</dbReference>
<evidence type="ECO:0000313" key="14">
    <source>
        <dbReference type="Proteomes" id="UP000054144"/>
    </source>
</evidence>
<evidence type="ECO:0000256" key="5">
    <source>
        <dbReference type="ARBA" id="ARBA00022723"/>
    </source>
</evidence>
<keyword evidence="4" id="KW-0808">Transferase</keyword>
<comment type="similarity">
    <text evidence="3">Belongs to the NSE2 family.</text>
</comment>
<dbReference type="Pfam" id="PF11789">
    <property type="entry name" value="zf-Nse"/>
    <property type="match status" value="1"/>
</dbReference>
<dbReference type="GO" id="GO:0000724">
    <property type="term" value="P:double-strand break repair via homologous recombination"/>
    <property type="evidence" value="ECO:0007669"/>
    <property type="project" value="InterPro"/>
</dbReference>
<keyword evidence="8" id="KW-0862">Zinc</keyword>
<evidence type="ECO:0000256" key="7">
    <source>
        <dbReference type="ARBA" id="ARBA00022786"/>
    </source>
</evidence>
<comment type="pathway">
    <text evidence="2">Protein modification; protein sumoylation.</text>
</comment>
<evidence type="ECO:0000256" key="10">
    <source>
        <dbReference type="PROSITE-ProRule" id="PRU00452"/>
    </source>
</evidence>
<reference evidence="13 14" key="1">
    <citation type="journal article" date="2015" name="Fungal Genet. Biol.">
        <title>Evolution of novel wood decay mechanisms in Agaricales revealed by the genome sequences of Fistulina hepatica and Cylindrobasidium torrendii.</title>
        <authorList>
            <person name="Floudas D."/>
            <person name="Held B.W."/>
            <person name="Riley R."/>
            <person name="Nagy L.G."/>
            <person name="Koehler G."/>
            <person name="Ransdell A.S."/>
            <person name="Younus H."/>
            <person name="Chow J."/>
            <person name="Chiniquy J."/>
            <person name="Lipzen A."/>
            <person name="Tritt A."/>
            <person name="Sun H."/>
            <person name="Haridas S."/>
            <person name="LaButti K."/>
            <person name="Ohm R.A."/>
            <person name="Kues U."/>
            <person name="Blanchette R.A."/>
            <person name="Grigoriev I.V."/>
            <person name="Minto R.E."/>
            <person name="Hibbett D.S."/>
        </authorList>
    </citation>
    <scope>NUCLEOTIDE SEQUENCE [LARGE SCALE GENOMIC DNA]</scope>
    <source>
        <strain evidence="13 14">ATCC 64428</strain>
    </source>
</reference>
<gene>
    <name evidence="13" type="ORF">FISHEDRAFT_77219</name>
</gene>
<dbReference type="InterPro" id="IPR026846">
    <property type="entry name" value="Nse2(Mms21)"/>
</dbReference>
<accession>A0A0D7A377</accession>
<dbReference type="AlphaFoldDB" id="A0A0D7A377"/>
<organism evidence="13 14">
    <name type="scientific">Fistulina hepatica ATCC 64428</name>
    <dbReference type="NCBI Taxonomy" id="1128425"/>
    <lineage>
        <taxon>Eukaryota</taxon>
        <taxon>Fungi</taxon>
        <taxon>Dikarya</taxon>
        <taxon>Basidiomycota</taxon>
        <taxon>Agaricomycotina</taxon>
        <taxon>Agaricomycetes</taxon>
        <taxon>Agaricomycetidae</taxon>
        <taxon>Agaricales</taxon>
        <taxon>Fistulinaceae</taxon>
        <taxon>Fistulina</taxon>
    </lineage>
</organism>
<feature type="region of interest" description="Disordered" evidence="11">
    <location>
        <begin position="1"/>
        <end position="75"/>
    </location>
</feature>
<dbReference type="GO" id="GO:0061665">
    <property type="term" value="F:SUMO ligase activity"/>
    <property type="evidence" value="ECO:0007669"/>
    <property type="project" value="TreeGrafter"/>
</dbReference>
<dbReference type="EMBL" id="KN882065">
    <property type="protein sequence ID" value="KIY44809.1"/>
    <property type="molecule type" value="Genomic_DNA"/>
</dbReference>
<dbReference type="GO" id="GO:0016925">
    <property type="term" value="P:protein sumoylation"/>
    <property type="evidence" value="ECO:0007669"/>
    <property type="project" value="UniProtKB-UniPathway"/>
</dbReference>
<evidence type="ECO:0000256" key="4">
    <source>
        <dbReference type="ARBA" id="ARBA00022679"/>
    </source>
</evidence>
<dbReference type="Gene3D" id="3.30.40.10">
    <property type="entry name" value="Zinc/RING finger domain, C3HC4 (zinc finger)"/>
    <property type="match status" value="1"/>
</dbReference>
<dbReference type="InterPro" id="IPR004181">
    <property type="entry name" value="Znf_MIZ"/>
</dbReference>
<evidence type="ECO:0000256" key="1">
    <source>
        <dbReference type="ARBA" id="ARBA00004123"/>
    </source>
</evidence>
<dbReference type="InterPro" id="IPR013083">
    <property type="entry name" value="Znf_RING/FYVE/PHD"/>
</dbReference>
<sequence length="367" mass="41170">MSTATSSRRRLTRTRTDEIEQDSSQREVARDGKENRKAAVNGHAANSQGEGYPMNGRSGTRATEQEDENEGRIDVDNLVDQPLTANEYKTLKNLAGDWTMLANKILQCSDTVRDVAVSLAENTEGDEQAEGIETLDHLMRDLIDVSREMGCNCTALNELHDTMDGGEKISNIVERYQSETSRLIEEYKGKTSRQKYAKSNDYFQFREGIYEVTNPGEGIPPLSMLIPKEDDDESDDDDDLEIGGVQQTYQCALSLKPLTDPLTSRSCKHSFDRAAITDMIRQSRGNVRCPAAGCNKMLTMDIMEENKDLARATQRFQKRQRRHAAEESDDAEEIIDYDGYYGGKQRPCPCDTALPETPAPPCCRGKR</sequence>
<dbReference type="Proteomes" id="UP000054144">
    <property type="component" value="Unassembled WGS sequence"/>
</dbReference>
<dbReference type="PANTHER" id="PTHR21330:SF1">
    <property type="entry name" value="E3 SUMO-PROTEIN LIGASE NSE2"/>
    <property type="match status" value="1"/>
</dbReference>
<evidence type="ECO:0000256" key="6">
    <source>
        <dbReference type="ARBA" id="ARBA00022771"/>
    </source>
</evidence>
<feature type="compositionally biased region" description="Basic and acidic residues" evidence="11">
    <location>
        <begin position="14"/>
        <end position="37"/>
    </location>
</feature>
<keyword evidence="14" id="KW-1185">Reference proteome</keyword>
<evidence type="ECO:0000256" key="3">
    <source>
        <dbReference type="ARBA" id="ARBA00008212"/>
    </source>
</evidence>
<dbReference type="GO" id="GO:0005634">
    <property type="term" value="C:nucleus"/>
    <property type="evidence" value="ECO:0007669"/>
    <property type="project" value="UniProtKB-SubCell"/>
</dbReference>
<name>A0A0D7A377_9AGAR</name>
<keyword evidence="9" id="KW-0539">Nucleus</keyword>
<dbReference type="CDD" id="cd16651">
    <property type="entry name" value="SPL-RING_NSE2"/>
    <property type="match status" value="1"/>
</dbReference>
<keyword evidence="5" id="KW-0479">Metal-binding</keyword>
<feature type="domain" description="SP-RING-type" evidence="12">
    <location>
        <begin position="236"/>
        <end position="318"/>
    </location>
</feature>
<evidence type="ECO:0000259" key="12">
    <source>
        <dbReference type="PROSITE" id="PS51044"/>
    </source>
</evidence>
<dbReference type="GO" id="GO:0030915">
    <property type="term" value="C:Smc5-Smc6 complex"/>
    <property type="evidence" value="ECO:0007669"/>
    <property type="project" value="InterPro"/>
</dbReference>
<dbReference type="PANTHER" id="PTHR21330">
    <property type="entry name" value="E3 SUMO-PROTEIN LIGASE NSE2"/>
    <property type="match status" value="1"/>
</dbReference>
<evidence type="ECO:0000313" key="13">
    <source>
        <dbReference type="EMBL" id="KIY44809.1"/>
    </source>
</evidence>
<evidence type="ECO:0000256" key="11">
    <source>
        <dbReference type="SAM" id="MobiDB-lite"/>
    </source>
</evidence>